<sequence>MRPGVSVLDAVAATGVPVLSSCRTGTCGTCETAVLDGIPEHRDAILDDLERSENRCMFPCVSRAAADRLVLDL</sequence>
<comment type="caution">
    <text evidence="2">The sequence shown here is derived from an EMBL/GenBank/DDBJ whole genome shotgun (WGS) entry which is preliminary data.</text>
</comment>
<dbReference type="Proteomes" id="UP001595696">
    <property type="component" value="Unassembled WGS sequence"/>
</dbReference>
<organism evidence="2 3">
    <name type="scientific">Nocardia jiangsuensis</name>
    <dbReference type="NCBI Taxonomy" id="1691563"/>
    <lineage>
        <taxon>Bacteria</taxon>
        <taxon>Bacillati</taxon>
        <taxon>Actinomycetota</taxon>
        <taxon>Actinomycetes</taxon>
        <taxon>Mycobacteriales</taxon>
        <taxon>Nocardiaceae</taxon>
        <taxon>Nocardia</taxon>
    </lineage>
</organism>
<evidence type="ECO:0000259" key="1">
    <source>
        <dbReference type="PROSITE" id="PS51085"/>
    </source>
</evidence>
<dbReference type="CDD" id="cd00207">
    <property type="entry name" value="fer2"/>
    <property type="match status" value="1"/>
</dbReference>
<keyword evidence="3" id="KW-1185">Reference proteome</keyword>
<protein>
    <submittedName>
        <fullName evidence="2">2Fe-2S iron-sulfur cluster-binding protein</fullName>
    </submittedName>
</protein>
<dbReference type="PROSITE" id="PS51257">
    <property type="entry name" value="PROKAR_LIPOPROTEIN"/>
    <property type="match status" value="1"/>
</dbReference>
<dbReference type="PROSITE" id="PS00197">
    <property type="entry name" value="2FE2S_FER_1"/>
    <property type="match status" value="1"/>
</dbReference>
<dbReference type="SUPFAM" id="SSF54292">
    <property type="entry name" value="2Fe-2S ferredoxin-like"/>
    <property type="match status" value="1"/>
</dbReference>
<dbReference type="Pfam" id="PF00111">
    <property type="entry name" value="Fer2"/>
    <property type="match status" value="1"/>
</dbReference>
<dbReference type="PROSITE" id="PS51085">
    <property type="entry name" value="2FE2S_FER_2"/>
    <property type="match status" value="1"/>
</dbReference>
<dbReference type="InterPro" id="IPR006058">
    <property type="entry name" value="2Fe2S_fd_BS"/>
</dbReference>
<evidence type="ECO:0000313" key="2">
    <source>
        <dbReference type="EMBL" id="MFC3961495.1"/>
    </source>
</evidence>
<proteinExistence type="predicted"/>
<dbReference type="Gene3D" id="3.10.20.30">
    <property type="match status" value="1"/>
</dbReference>
<gene>
    <name evidence="2" type="ORF">ACFO0B_05770</name>
</gene>
<dbReference type="InterPro" id="IPR012675">
    <property type="entry name" value="Beta-grasp_dom_sf"/>
</dbReference>
<reference evidence="3" key="1">
    <citation type="journal article" date="2019" name="Int. J. Syst. Evol. Microbiol.">
        <title>The Global Catalogue of Microorganisms (GCM) 10K type strain sequencing project: providing services to taxonomists for standard genome sequencing and annotation.</title>
        <authorList>
            <consortium name="The Broad Institute Genomics Platform"/>
            <consortium name="The Broad Institute Genome Sequencing Center for Infectious Disease"/>
            <person name="Wu L."/>
            <person name="Ma J."/>
        </authorList>
    </citation>
    <scope>NUCLEOTIDE SEQUENCE [LARGE SCALE GENOMIC DNA]</scope>
    <source>
        <strain evidence="3">CGMCC 4.7330</strain>
    </source>
</reference>
<dbReference type="InterPro" id="IPR001041">
    <property type="entry name" value="2Fe-2S_ferredoxin-type"/>
</dbReference>
<dbReference type="RefSeq" id="WP_378611246.1">
    <property type="nucleotide sequence ID" value="NZ_JBHSAX010000005.1"/>
</dbReference>
<dbReference type="EMBL" id="JBHSAX010000005">
    <property type="protein sequence ID" value="MFC3961495.1"/>
    <property type="molecule type" value="Genomic_DNA"/>
</dbReference>
<feature type="domain" description="2Fe-2S ferredoxin-type" evidence="1">
    <location>
        <begin position="1"/>
        <end position="73"/>
    </location>
</feature>
<dbReference type="InterPro" id="IPR036010">
    <property type="entry name" value="2Fe-2S_ferredoxin-like_sf"/>
</dbReference>
<name>A0ABV8DP70_9NOCA</name>
<accession>A0ABV8DP70</accession>
<evidence type="ECO:0000313" key="3">
    <source>
        <dbReference type="Proteomes" id="UP001595696"/>
    </source>
</evidence>